<feature type="compositionally biased region" description="Basic and acidic residues" evidence="1">
    <location>
        <begin position="449"/>
        <end position="464"/>
    </location>
</feature>
<protein>
    <submittedName>
        <fullName evidence="2">Uncharacterized protein</fullName>
    </submittedName>
</protein>
<feature type="region of interest" description="Disordered" evidence="1">
    <location>
        <begin position="449"/>
        <end position="485"/>
    </location>
</feature>
<reference evidence="2" key="1">
    <citation type="submission" date="2023-03" db="EMBL/GenBank/DDBJ databases">
        <title>Massive genome expansion in bonnet fungi (Mycena s.s.) driven by repeated elements and novel gene families across ecological guilds.</title>
        <authorList>
            <consortium name="Lawrence Berkeley National Laboratory"/>
            <person name="Harder C.B."/>
            <person name="Miyauchi S."/>
            <person name="Viragh M."/>
            <person name="Kuo A."/>
            <person name="Thoen E."/>
            <person name="Andreopoulos B."/>
            <person name="Lu D."/>
            <person name="Skrede I."/>
            <person name="Drula E."/>
            <person name="Henrissat B."/>
            <person name="Morin E."/>
            <person name="Kohler A."/>
            <person name="Barry K."/>
            <person name="LaButti K."/>
            <person name="Morin E."/>
            <person name="Salamov A."/>
            <person name="Lipzen A."/>
            <person name="Mereny Z."/>
            <person name="Hegedus B."/>
            <person name="Baldrian P."/>
            <person name="Stursova M."/>
            <person name="Weitz H."/>
            <person name="Taylor A."/>
            <person name="Grigoriev I.V."/>
            <person name="Nagy L.G."/>
            <person name="Martin F."/>
            <person name="Kauserud H."/>
        </authorList>
    </citation>
    <scope>NUCLEOTIDE SEQUENCE</scope>
    <source>
        <strain evidence="2">CBHHK188m</strain>
    </source>
</reference>
<dbReference type="AlphaFoldDB" id="A0AAD7HFH1"/>
<organism evidence="2 3">
    <name type="scientific">Mycena maculata</name>
    <dbReference type="NCBI Taxonomy" id="230809"/>
    <lineage>
        <taxon>Eukaryota</taxon>
        <taxon>Fungi</taxon>
        <taxon>Dikarya</taxon>
        <taxon>Basidiomycota</taxon>
        <taxon>Agaricomycotina</taxon>
        <taxon>Agaricomycetes</taxon>
        <taxon>Agaricomycetidae</taxon>
        <taxon>Agaricales</taxon>
        <taxon>Marasmiineae</taxon>
        <taxon>Mycenaceae</taxon>
        <taxon>Mycena</taxon>
    </lineage>
</organism>
<evidence type="ECO:0000313" key="3">
    <source>
        <dbReference type="Proteomes" id="UP001215280"/>
    </source>
</evidence>
<proteinExistence type="predicted"/>
<keyword evidence="3" id="KW-1185">Reference proteome</keyword>
<evidence type="ECO:0000313" key="2">
    <source>
        <dbReference type="EMBL" id="KAJ7719347.1"/>
    </source>
</evidence>
<evidence type="ECO:0000256" key="1">
    <source>
        <dbReference type="SAM" id="MobiDB-lite"/>
    </source>
</evidence>
<comment type="caution">
    <text evidence="2">The sequence shown here is derived from an EMBL/GenBank/DDBJ whole genome shotgun (WGS) entry which is preliminary data.</text>
</comment>
<feature type="compositionally biased region" description="Polar residues" evidence="1">
    <location>
        <begin position="425"/>
        <end position="435"/>
    </location>
</feature>
<name>A0AAD7HFH1_9AGAR</name>
<accession>A0AAD7HFH1</accession>
<sequence>IFAPVDRADRRAIISLSNAHNHPRPPAIKVSRKGKDLYKEAISTAGTMGLTVLKCDNGSYTNKIFGGNIPAAIDAALSNPRVKRKLIYDLKTVDNPHGLGIEGVCFFQKKMTETLPAEKRYIQHITSEDGVEVILTMLPFLAGRIHSAKASLHDNTYSRVHGAWKEWEVVIWDDKVNFRATISRFYSKHEAYEVFKKMWTVLWDTIHRVTGVEVKFKFLHGEGLRTILVDGNKPQGNSLGADLVARNNPEISGITETDPKKMVTHILKTCTFHLDRKYTEMAKTVPDDDMRRIRCARYLKTQDELDEFVAWCKQCPYKVVRDWVKDKDSISWFWPSINEHLSKIPKEDWYLTRSDTNLNESAHPYTNQHTGTNLPLLSAIQTAYRLDLQVEEKIKLMEANCVLVNHRNTQSQRDRNNAARRASHHQQALNRVSAQNELEDIDLALQKEAEARKASTEHSKELREKKKALQMTSGVKKTKKQGEKDKVKLPDETEMAGLTESDAIYPEQLAFMPQSAHMESTSGVELDSELQLPSAGFAFELNFDDYIAAYIK</sequence>
<dbReference type="EMBL" id="JARJLG010000293">
    <property type="protein sequence ID" value="KAJ7719347.1"/>
    <property type="molecule type" value="Genomic_DNA"/>
</dbReference>
<feature type="non-terminal residue" evidence="2">
    <location>
        <position position="1"/>
    </location>
</feature>
<dbReference type="Proteomes" id="UP001215280">
    <property type="component" value="Unassembled WGS sequence"/>
</dbReference>
<gene>
    <name evidence="2" type="ORF">DFH07DRAFT_761173</name>
</gene>
<feature type="region of interest" description="Disordered" evidence="1">
    <location>
        <begin position="407"/>
        <end position="435"/>
    </location>
</feature>